<keyword evidence="3" id="KW-1185">Reference proteome</keyword>
<reference evidence="2 3" key="1">
    <citation type="submission" date="2016-12" db="EMBL/GenBank/DDBJ databases">
        <title>The whole genome sequencing and assembly of Bacillus cohnii DSM 6307T strain.</title>
        <authorList>
            <person name="Lee Y.-J."/>
            <person name="Yi H."/>
            <person name="Bahn Y.-S."/>
            <person name="Kim J.F."/>
            <person name="Lee D.-W."/>
        </authorList>
    </citation>
    <scope>NUCLEOTIDE SEQUENCE [LARGE SCALE GENOMIC DNA]</scope>
    <source>
        <strain evidence="2 3">DSM 6307</strain>
    </source>
</reference>
<gene>
    <name evidence="2" type="ORF">BC6307_19870</name>
</gene>
<keyword evidence="1" id="KW-0812">Transmembrane</keyword>
<dbReference type="Proteomes" id="UP000215224">
    <property type="component" value="Chromosome"/>
</dbReference>
<feature type="transmembrane region" description="Helical" evidence="1">
    <location>
        <begin position="38"/>
        <end position="59"/>
    </location>
</feature>
<keyword evidence="1" id="KW-0472">Membrane</keyword>
<dbReference type="KEGG" id="bcoh:BC6307_19870"/>
<dbReference type="RefSeq" id="WP_066420447.1">
    <property type="nucleotide sequence ID" value="NZ_CP018866.1"/>
</dbReference>
<keyword evidence="1" id="KW-1133">Transmembrane helix</keyword>
<evidence type="ECO:0000313" key="3">
    <source>
        <dbReference type="Proteomes" id="UP000215224"/>
    </source>
</evidence>
<organism evidence="2 3">
    <name type="scientific">Sutcliffiella cohnii</name>
    <dbReference type="NCBI Taxonomy" id="33932"/>
    <lineage>
        <taxon>Bacteria</taxon>
        <taxon>Bacillati</taxon>
        <taxon>Bacillota</taxon>
        <taxon>Bacilli</taxon>
        <taxon>Bacillales</taxon>
        <taxon>Bacillaceae</taxon>
        <taxon>Sutcliffiella</taxon>
    </lineage>
</organism>
<evidence type="ECO:0000256" key="1">
    <source>
        <dbReference type="SAM" id="Phobius"/>
    </source>
</evidence>
<dbReference type="AlphaFoldDB" id="A0A223KV42"/>
<evidence type="ECO:0008006" key="4">
    <source>
        <dbReference type="Google" id="ProtNLM"/>
    </source>
</evidence>
<feature type="transmembrane region" description="Helical" evidence="1">
    <location>
        <begin position="65"/>
        <end position="86"/>
    </location>
</feature>
<name>A0A223KV42_9BACI</name>
<sequence length="124" mass="14689">MAEIASRFEPIIKRLKSYPIHFNWEALFLYLKNYSFRIMIIVGLCPIFVTIPAVMFYFGLEYSTFSFYALSIIMLVPWLLIPFLFIQYITERSKAGKIISYVVTGLVLVAFIIWVYLFSIWKLF</sequence>
<dbReference type="EMBL" id="CP018866">
    <property type="protein sequence ID" value="AST93359.1"/>
    <property type="molecule type" value="Genomic_DNA"/>
</dbReference>
<evidence type="ECO:0000313" key="2">
    <source>
        <dbReference type="EMBL" id="AST93359.1"/>
    </source>
</evidence>
<accession>A0A223KV42</accession>
<feature type="transmembrane region" description="Helical" evidence="1">
    <location>
        <begin position="98"/>
        <end position="121"/>
    </location>
</feature>
<proteinExistence type="predicted"/>
<protein>
    <recommendedName>
        <fullName evidence="4">Amino acid transporter transmembrane domain-containing protein</fullName>
    </recommendedName>
</protein>